<sequence length="149" mass="16675">MSALTASLSGEFELDLIQNSLDSVVELAKSVGFSFALISPSLNLLILNNQNIPKILCWKTLRKLNEVLPDGASLLNEHFEIFVDKFFEYFEENGGGEKISNSEEALELAELISSLIRTFAPILQNFYFTKIATQSLFVRSGTFSLDWSN</sequence>
<gene>
    <name evidence="1" type="ORF">MENT_LOCUS10053</name>
</gene>
<comment type="caution">
    <text evidence="1">The sequence shown here is derived from an EMBL/GenBank/DDBJ whole genome shotgun (WGS) entry which is preliminary data.</text>
</comment>
<evidence type="ECO:0000313" key="2">
    <source>
        <dbReference type="Proteomes" id="UP000580250"/>
    </source>
</evidence>
<dbReference type="AlphaFoldDB" id="A0A6V7U9F6"/>
<evidence type="ECO:0000313" key="1">
    <source>
        <dbReference type="EMBL" id="CAD2150537.1"/>
    </source>
</evidence>
<name>A0A6V7U9F6_MELEN</name>
<dbReference type="EMBL" id="CAJEWN010000046">
    <property type="protein sequence ID" value="CAD2150537.1"/>
    <property type="molecule type" value="Genomic_DNA"/>
</dbReference>
<proteinExistence type="predicted"/>
<dbReference type="Proteomes" id="UP000580250">
    <property type="component" value="Unassembled WGS sequence"/>
</dbReference>
<accession>A0A6V7U9F6</accession>
<protein>
    <submittedName>
        <fullName evidence="1">Uncharacterized protein</fullName>
    </submittedName>
</protein>
<organism evidence="1 2">
    <name type="scientific">Meloidogyne enterolobii</name>
    <name type="common">Root-knot nematode worm</name>
    <name type="synonym">Meloidogyne mayaguensis</name>
    <dbReference type="NCBI Taxonomy" id="390850"/>
    <lineage>
        <taxon>Eukaryota</taxon>
        <taxon>Metazoa</taxon>
        <taxon>Ecdysozoa</taxon>
        <taxon>Nematoda</taxon>
        <taxon>Chromadorea</taxon>
        <taxon>Rhabditida</taxon>
        <taxon>Tylenchina</taxon>
        <taxon>Tylenchomorpha</taxon>
        <taxon>Tylenchoidea</taxon>
        <taxon>Meloidogynidae</taxon>
        <taxon>Meloidogyninae</taxon>
        <taxon>Meloidogyne</taxon>
    </lineage>
</organism>
<reference evidence="1 2" key="1">
    <citation type="submission" date="2020-08" db="EMBL/GenBank/DDBJ databases">
        <authorList>
            <person name="Koutsovoulos G."/>
            <person name="Danchin GJ E."/>
        </authorList>
    </citation>
    <scope>NUCLEOTIDE SEQUENCE [LARGE SCALE GENOMIC DNA]</scope>
</reference>